<dbReference type="PANTHER" id="PTHR12210">
    <property type="entry name" value="DULLARD PROTEIN PHOSPHATASE"/>
    <property type="match status" value="1"/>
</dbReference>
<feature type="compositionally biased region" description="Pro residues" evidence="16">
    <location>
        <begin position="40"/>
        <end position="61"/>
    </location>
</feature>
<evidence type="ECO:0000256" key="17">
    <source>
        <dbReference type="SAM" id="Phobius"/>
    </source>
</evidence>
<dbReference type="OrthoDB" id="287041at2759"/>
<dbReference type="FunFam" id="3.40.50.1000:FF:000019">
    <property type="entry name" value="Mitochondrial import inner membrane translocase subunit TIM50"/>
    <property type="match status" value="1"/>
</dbReference>
<evidence type="ECO:0000259" key="18">
    <source>
        <dbReference type="PROSITE" id="PS50969"/>
    </source>
</evidence>
<dbReference type="Pfam" id="PF03031">
    <property type="entry name" value="NIF"/>
    <property type="match status" value="1"/>
</dbReference>
<dbReference type="SMART" id="SM00577">
    <property type="entry name" value="CPDc"/>
    <property type="match status" value="1"/>
</dbReference>
<gene>
    <name evidence="19" type="ORF">B0A54_10328</name>
</gene>
<sequence length="633" mass="70010">MLPRAALRASRVSHSPLHTRQTPLPTALRIRTYAERPRRPPPPPPRPAGRPATRPPPPPNRDFPSASGRARQTSPGTSVNDQTWKPKDGIKFAGAPAAALPSAANQVNQAEDAARTQTSIDGTRPQDASVRQAPLDDSTAPLEPIAQKIGTDEPVPGSARDRAWEAQAQAENTPPPPDSSAQPQQPLPDLRQGLPSTFDMEYGSGRARDSEQARHDRPSSQTDGIDITTTTPREDSGRTGDRSYDRSAYETSLDRRRAQMANWLYAGLLFTALTGAFYLARPFNAAREDVPSSLQLEDADGWTPGKLYARMRARLGNQMGYYTEPTFPKLLPEIPVEQRQPYTLVLSLEDLMIHSTWDRKNGYRTAKRPGIDYFIRYLSQYYELVLFTSVPLSMADPVIKKLDPYHFIMWPLGREATKYEGGEYVKDLSYLNRPLSKTLILDTKAGHVKNQPENAIILPKWSGEVGDERTGDLVRLIPFLENLAAMGTEDVRTVLKSFEGKDISTEFSRREQLAREQLAAQNAAESSRRPRHSLGSLTGALGLSGAGAGGMGGGMVLADGQSVASGYARGKTLSDQIREQGQKQYEAIEAQIREHGAQWLREEEEELKKAQEVQMRDMKKGAFGWFGGKKEGE</sequence>
<evidence type="ECO:0000256" key="15">
    <source>
        <dbReference type="SAM" id="Coils"/>
    </source>
</evidence>
<proteinExistence type="inferred from homology"/>
<evidence type="ECO:0000256" key="2">
    <source>
        <dbReference type="ARBA" id="ARBA00006344"/>
    </source>
</evidence>
<keyword evidence="8" id="KW-0653">Protein transport</keyword>
<keyword evidence="5" id="KW-0813">Transport</keyword>
<evidence type="ECO:0000256" key="9">
    <source>
        <dbReference type="ARBA" id="ARBA00022946"/>
    </source>
</evidence>
<comment type="similarity">
    <text evidence="2">Belongs to the TIM50 family.</text>
</comment>
<dbReference type="Proteomes" id="UP000310066">
    <property type="component" value="Unassembled WGS sequence"/>
</dbReference>
<evidence type="ECO:0000256" key="10">
    <source>
        <dbReference type="ARBA" id="ARBA00022989"/>
    </source>
</evidence>
<evidence type="ECO:0000256" key="12">
    <source>
        <dbReference type="ARBA" id="ARBA00023128"/>
    </source>
</evidence>
<evidence type="ECO:0000256" key="1">
    <source>
        <dbReference type="ARBA" id="ARBA00004434"/>
    </source>
</evidence>
<feature type="compositionally biased region" description="Low complexity" evidence="16">
    <location>
        <begin position="179"/>
        <end position="190"/>
    </location>
</feature>
<evidence type="ECO:0000313" key="19">
    <source>
        <dbReference type="EMBL" id="TKA39976.1"/>
    </source>
</evidence>
<keyword evidence="9" id="KW-0809">Transit peptide</keyword>
<dbReference type="SUPFAM" id="SSF56784">
    <property type="entry name" value="HAD-like"/>
    <property type="match status" value="1"/>
</dbReference>
<feature type="domain" description="FCP1 homology" evidence="18">
    <location>
        <begin position="337"/>
        <end position="483"/>
    </location>
</feature>
<keyword evidence="10 17" id="KW-1133">Transmembrane helix</keyword>
<dbReference type="AlphaFoldDB" id="A0A4U0UXK9"/>
<dbReference type="PROSITE" id="PS50969">
    <property type="entry name" value="FCP1"/>
    <property type="match status" value="1"/>
</dbReference>
<evidence type="ECO:0000256" key="8">
    <source>
        <dbReference type="ARBA" id="ARBA00022927"/>
    </source>
</evidence>
<comment type="function">
    <text evidence="14">Essential component of the TIM23 complex, a complex that mediates the translocation of transit peptide-containing proteins across the mitochondrial inner membrane. Required to direct preproteins in transit and direct them to the channel protein TIM23, and possibly facilitates transfer of the translocating proteins from the TOM complex to the TIM23 complex.</text>
</comment>
<evidence type="ECO:0000256" key="16">
    <source>
        <dbReference type="SAM" id="MobiDB-lite"/>
    </source>
</evidence>
<feature type="transmembrane region" description="Helical" evidence="17">
    <location>
        <begin position="263"/>
        <end position="280"/>
    </location>
</feature>
<reference evidence="19 20" key="1">
    <citation type="submission" date="2017-03" db="EMBL/GenBank/DDBJ databases">
        <title>Genomes of endolithic fungi from Antarctica.</title>
        <authorList>
            <person name="Coleine C."/>
            <person name="Masonjones S."/>
            <person name="Stajich J.E."/>
        </authorList>
    </citation>
    <scope>NUCLEOTIDE SEQUENCE [LARGE SCALE GENOMIC DNA]</scope>
    <source>
        <strain evidence="19 20">CCFEE 5311</strain>
    </source>
</reference>
<evidence type="ECO:0000256" key="13">
    <source>
        <dbReference type="ARBA" id="ARBA00023136"/>
    </source>
</evidence>
<evidence type="ECO:0000256" key="11">
    <source>
        <dbReference type="ARBA" id="ARBA00023010"/>
    </source>
</evidence>
<dbReference type="STRING" id="329885.A0A4U0UXK9"/>
<dbReference type="GO" id="GO:0005743">
    <property type="term" value="C:mitochondrial inner membrane"/>
    <property type="evidence" value="ECO:0007669"/>
    <property type="project" value="UniProtKB-SubCell"/>
</dbReference>
<dbReference type="InterPro" id="IPR050365">
    <property type="entry name" value="TIM50"/>
</dbReference>
<dbReference type="GO" id="GO:0015031">
    <property type="term" value="P:protein transport"/>
    <property type="evidence" value="ECO:0007669"/>
    <property type="project" value="UniProtKB-KW"/>
</dbReference>
<dbReference type="InterPro" id="IPR023214">
    <property type="entry name" value="HAD_sf"/>
</dbReference>
<protein>
    <recommendedName>
        <fullName evidence="4">Mitochondrial import inner membrane translocase subunit TIM50</fullName>
    </recommendedName>
    <alternativeName>
        <fullName evidence="3">Mitochondrial import inner membrane translocase subunit tim50</fullName>
    </alternativeName>
</protein>
<feature type="compositionally biased region" description="Polar residues" evidence="16">
    <location>
        <begin position="70"/>
        <end position="83"/>
    </location>
</feature>
<comment type="caution">
    <text evidence="19">The sequence shown here is derived from an EMBL/GenBank/DDBJ whole genome shotgun (WGS) entry which is preliminary data.</text>
</comment>
<dbReference type="Gene3D" id="3.40.50.1000">
    <property type="entry name" value="HAD superfamily/HAD-like"/>
    <property type="match status" value="1"/>
</dbReference>
<feature type="compositionally biased region" description="Basic and acidic residues" evidence="16">
    <location>
        <begin position="206"/>
        <end position="218"/>
    </location>
</feature>
<keyword evidence="15" id="KW-0175">Coiled coil</keyword>
<keyword evidence="13 17" id="KW-0472">Membrane</keyword>
<dbReference type="InterPro" id="IPR036412">
    <property type="entry name" value="HAD-like_sf"/>
</dbReference>
<comment type="subcellular location">
    <subcellularLocation>
        <location evidence="1">Mitochondrion inner membrane</location>
        <topology evidence="1">Single-pass membrane protein</topology>
    </subcellularLocation>
</comment>
<dbReference type="CDD" id="cd07521">
    <property type="entry name" value="HAD_FCP1-like"/>
    <property type="match status" value="1"/>
</dbReference>
<feature type="compositionally biased region" description="Polar residues" evidence="16">
    <location>
        <begin position="12"/>
        <end position="24"/>
    </location>
</feature>
<accession>A0A4U0UXK9</accession>
<feature type="compositionally biased region" description="Polar residues" evidence="16">
    <location>
        <begin position="105"/>
        <end position="121"/>
    </location>
</feature>
<organism evidence="19 20">
    <name type="scientific">Friedmanniomyces endolithicus</name>
    <dbReference type="NCBI Taxonomy" id="329885"/>
    <lineage>
        <taxon>Eukaryota</taxon>
        <taxon>Fungi</taxon>
        <taxon>Dikarya</taxon>
        <taxon>Ascomycota</taxon>
        <taxon>Pezizomycotina</taxon>
        <taxon>Dothideomycetes</taxon>
        <taxon>Dothideomycetidae</taxon>
        <taxon>Mycosphaerellales</taxon>
        <taxon>Teratosphaeriaceae</taxon>
        <taxon>Friedmanniomyces</taxon>
    </lineage>
</organism>
<evidence type="ECO:0000313" key="20">
    <source>
        <dbReference type="Proteomes" id="UP000310066"/>
    </source>
</evidence>
<evidence type="ECO:0000256" key="3">
    <source>
        <dbReference type="ARBA" id="ARBA00013483"/>
    </source>
</evidence>
<feature type="compositionally biased region" description="Polar residues" evidence="16">
    <location>
        <begin position="219"/>
        <end position="231"/>
    </location>
</feature>
<evidence type="ECO:0000256" key="7">
    <source>
        <dbReference type="ARBA" id="ARBA00022792"/>
    </source>
</evidence>
<name>A0A4U0UXK9_9PEZI</name>
<evidence type="ECO:0000256" key="4">
    <source>
        <dbReference type="ARBA" id="ARBA00020799"/>
    </source>
</evidence>
<keyword evidence="6 17" id="KW-0812">Transmembrane</keyword>
<keyword evidence="11" id="KW-0811">Translocation</keyword>
<feature type="compositionally biased region" description="Basic and acidic residues" evidence="16">
    <location>
        <begin position="232"/>
        <end position="248"/>
    </location>
</feature>
<feature type="compositionally biased region" description="Low complexity" evidence="16">
    <location>
        <begin position="93"/>
        <end position="104"/>
    </location>
</feature>
<dbReference type="InterPro" id="IPR004274">
    <property type="entry name" value="FCP1_dom"/>
</dbReference>
<evidence type="ECO:0000256" key="5">
    <source>
        <dbReference type="ARBA" id="ARBA00022448"/>
    </source>
</evidence>
<evidence type="ECO:0000256" key="14">
    <source>
        <dbReference type="ARBA" id="ARBA00059797"/>
    </source>
</evidence>
<keyword evidence="12" id="KW-0496">Mitochondrion</keyword>
<feature type="region of interest" description="Disordered" evidence="16">
    <location>
        <begin position="1"/>
        <end position="248"/>
    </location>
</feature>
<feature type="coiled-coil region" evidence="15">
    <location>
        <begin position="578"/>
        <end position="620"/>
    </location>
</feature>
<keyword evidence="7" id="KW-0999">Mitochondrion inner membrane</keyword>
<evidence type="ECO:0000256" key="6">
    <source>
        <dbReference type="ARBA" id="ARBA00022692"/>
    </source>
</evidence>
<dbReference type="EMBL" id="NAJP01000036">
    <property type="protein sequence ID" value="TKA39976.1"/>
    <property type="molecule type" value="Genomic_DNA"/>
</dbReference>